<evidence type="ECO:0000313" key="5">
    <source>
        <dbReference type="EMBL" id="NYJ78438.1"/>
    </source>
</evidence>
<keyword evidence="6" id="KW-1185">Reference proteome</keyword>
<dbReference type="PANTHER" id="PTHR30222:SF17">
    <property type="entry name" value="SPERMIDINE_PUTRESCINE-BINDING PERIPLASMIC PROTEIN"/>
    <property type="match status" value="1"/>
</dbReference>
<dbReference type="PRINTS" id="PR00909">
    <property type="entry name" value="SPERMDNBNDNG"/>
</dbReference>
<dbReference type="InterPro" id="IPR006311">
    <property type="entry name" value="TAT_signal"/>
</dbReference>
<comment type="subcellular location">
    <subcellularLocation>
        <location evidence="1">Periplasm</location>
    </subcellularLocation>
</comment>
<dbReference type="AlphaFoldDB" id="A0A7Z0KA45"/>
<dbReference type="RefSeq" id="WP_179541781.1">
    <property type="nucleotide sequence ID" value="NZ_BAAALL010000005.1"/>
</dbReference>
<sequence length="408" mass="45017">MTRRQTPLPPDPMIRSLVRSQLASRRMSRRHLMAGAGAAGLLGALTACGTGGTTTTDDGPAEDLSEETMELFWANWSLYLDYDGDSGSYPTLDRFQEETGISVTYAEDIDGNESYYGTIQNQLRQGQNFGQDLITFTDWMAGRVIAAGQVRELDHGNIPHLENLLPGLQDVGFDPERRHSITWQSGMTGLAWNREAVPDGVHTVTDLLTNPDLRGRVVVLDEWRDTMSLIMLDQGADITSFDAADFESALEVLEEGISSGQIRQVRGNAYMEDLVSGDALAVMGWSGDITQLNLEEGDRWDFALPEAGGTLWSDNLLIPNGAEHKSNAERLMNFYLDPEIAAEVAAYVNFVCPVQGAQEAMEAIDPELAEDPLIFPTEEMQENLHIIRGMDTDEEAEFTDMFQAVIGN</sequence>
<dbReference type="PANTHER" id="PTHR30222">
    <property type="entry name" value="SPERMIDINE/PUTRESCINE-BINDING PERIPLASMIC PROTEIN"/>
    <property type="match status" value="1"/>
</dbReference>
<evidence type="ECO:0000256" key="1">
    <source>
        <dbReference type="ARBA" id="ARBA00004418"/>
    </source>
</evidence>
<dbReference type="GO" id="GO:0019808">
    <property type="term" value="F:polyamine binding"/>
    <property type="evidence" value="ECO:0007669"/>
    <property type="project" value="InterPro"/>
</dbReference>
<keyword evidence="4" id="KW-0574">Periplasm</keyword>
<reference evidence="5 6" key="1">
    <citation type="submission" date="2020-07" db="EMBL/GenBank/DDBJ databases">
        <title>Sequencing the genomes of 1000 actinobacteria strains.</title>
        <authorList>
            <person name="Klenk H.-P."/>
        </authorList>
    </citation>
    <scope>NUCLEOTIDE SEQUENCE [LARGE SCALE GENOMIC DNA]</scope>
    <source>
        <strain evidence="5 6">DSM 15475</strain>
    </source>
</reference>
<comment type="caution">
    <text evidence="5">The sequence shown here is derived from an EMBL/GenBank/DDBJ whole genome shotgun (WGS) entry which is preliminary data.</text>
</comment>
<evidence type="ECO:0000313" key="6">
    <source>
        <dbReference type="Proteomes" id="UP000535437"/>
    </source>
</evidence>
<protein>
    <submittedName>
        <fullName evidence="5">Spermidine/putrescine transport system substrate-binding protein</fullName>
    </submittedName>
</protein>
<dbReference type="GO" id="GO:0042597">
    <property type="term" value="C:periplasmic space"/>
    <property type="evidence" value="ECO:0007669"/>
    <property type="project" value="UniProtKB-SubCell"/>
</dbReference>
<dbReference type="CDD" id="cd13590">
    <property type="entry name" value="PBP2_PotD_PotF_like"/>
    <property type="match status" value="1"/>
</dbReference>
<dbReference type="PROSITE" id="PS51318">
    <property type="entry name" value="TAT"/>
    <property type="match status" value="1"/>
</dbReference>
<keyword evidence="2" id="KW-0813">Transport</keyword>
<dbReference type="Gene3D" id="3.40.190.10">
    <property type="entry name" value="Periplasmic binding protein-like II"/>
    <property type="match status" value="2"/>
</dbReference>
<dbReference type="SUPFAM" id="SSF53850">
    <property type="entry name" value="Periplasmic binding protein-like II"/>
    <property type="match status" value="1"/>
</dbReference>
<organism evidence="5 6">
    <name type="scientific">Nesterenkonia xinjiangensis</name>
    <dbReference type="NCBI Taxonomy" id="225327"/>
    <lineage>
        <taxon>Bacteria</taxon>
        <taxon>Bacillati</taxon>
        <taxon>Actinomycetota</taxon>
        <taxon>Actinomycetes</taxon>
        <taxon>Micrococcales</taxon>
        <taxon>Micrococcaceae</taxon>
        <taxon>Nesterenkonia</taxon>
    </lineage>
</organism>
<dbReference type="Proteomes" id="UP000535437">
    <property type="component" value="Unassembled WGS sequence"/>
</dbReference>
<keyword evidence="3" id="KW-0732">Signal</keyword>
<proteinExistence type="predicted"/>
<dbReference type="InterPro" id="IPR001188">
    <property type="entry name" value="Sperm_putr-bd"/>
</dbReference>
<dbReference type="GO" id="GO:0015846">
    <property type="term" value="P:polyamine transport"/>
    <property type="evidence" value="ECO:0007669"/>
    <property type="project" value="InterPro"/>
</dbReference>
<dbReference type="EMBL" id="JACCFY010000001">
    <property type="protein sequence ID" value="NYJ78438.1"/>
    <property type="molecule type" value="Genomic_DNA"/>
</dbReference>
<name>A0A7Z0KA45_9MICC</name>
<accession>A0A7Z0KA45</accession>
<evidence type="ECO:0000256" key="3">
    <source>
        <dbReference type="ARBA" id="ARBA00022729"/>
    </source>
</evidence>
<dbReference type="InterPro" id="IPR006059">
    <property type="entry name" value="SBP"/>
</dbReference>
<dbReference type="Pfam" id="PF13416">
    <property type="entry name" value="SBP_bac_8"/>
    <property type="match status" value="1"/>
</dbReference>
<evidence type="ECO:0000256" key="2">
    <source>
        <dbReference type="ARBA" id="ARBA00022448"/>
    </source>
</evidence>
<evidence type="ECO:0000256" key="4">
    <source>
        <dbReference type="ARBA" id="ARBA00022764"/>
    </source>
</evidence>
<gene>
    <name evidence="5" type="ORF">HNR09_001849</name>
</gene>